<keyword evidence="7" id="KW-0479">Metal-binding</keyword>
<keyword evidence="4 9" id="KW-0378">Hydrolase</keyword>
<keyword evidence="9" id="KW-0326">Glycosidase</keyword>
<feature type="active site" description="Proton donor" evidence="6">
    <location>
        <position position="594"/>
    </location>
</feature>
<name>A0A060TIE4_BLAAD</name>
<dbReference type="Gene3D" id="1.50.10.10">
    <property type="match status" value="2"/>
</dbReference>
<dbReference type="PhylomeDB" id="A0A060TIE4"/>
<evidence type="ECO:0000256" key="1">
    <source>
        <dbReference type="ARBA" id="ARBA00001913"/>
    </source>
</evidence>
<dbReference type="InterPro" id="IPR012341">
    <property type="entry name" value="6hp_glycosidase-like_sf"/>
</dbReference>
<feature type="region of interest" description="Disordered" evidence="10">
    <location>
        <begin position="125"/>
        <end position="146"/>
    </location>
</feature>
<dbReference type="GO" id="GO:0005975">
    <property type="term" value="P:carbohydrate metabolic process"/>
    <property type="evidence" value="ECO:0007669"/>
    <property type="project" value="InterPro"/>
</dbReference>
<dbReference type="PANTHER" id="PTHR11742:SF103">
    <property type="entry name" value="ENDOPLASMIC RETICULUM MANNOSIDASE MNL2-RELATED"/>
    <property type="match status" value="1"/>
</dbReference>
<feature type="binding site" evidence="7">
    <location>
        <position position="768"/>
    </location>
    <ligand>
        <name>Ca(2+)</name>
        <dbReference type="ChEBI" id="CHEBI:29108"/>
    </ligand>
</feature>
<proteinExistence type="inferred from homology"/>
<evidence type="ECO:0000256" key="3">
    <source>
        <dbReference type="ARBA" id="ARBA00007658"/>
    </source>
</evidence>
<evidence type="ECO:0000256" key="2">
    <source>
        <dbReference type="ARBA" id="ARBA00004922"/>
    </source>
</evidence>
<evidence type="ECO:0000256" key="10">
    <source>
        <dbReference type="SAM" id="MobiDB-lite"/>
    </source>
</evidence>
<dbReference type="InterPro" id="IPR001382">
    <property type="entry name" value="Glyco_hydro_47"/>
</dbReference>
<evidence type="ECO:0000256" key="11">
    <source>
        <dbReference type="SAM" id="Phobius"/>
    </source>
</evidence>
<evidence type="ECO:0000256" key="4">
    <source>
        <dbReference type="ARBA" id="ARBA00022801"/>
    </source>
</evidence>
<comment type="similarity">
    <text evidence="3 9">Belongs to the glycosyl hydrolase 47 family.</text>
</comment>
<dbReference type="AlphaFoldDB" id="A0A060TIE4"/>
<feature type="region of interest" description="Disordered" evidence="10">
    <location>
        <begin position="623"/>
        <end position="647"/>
    </location>
</feature>
<keyword evidence="11" id="KW-0812">Transmembrane</keyword>
<reference evidence="12" key="2">
    <citation type="submission" date="2014-06" db="EMBL/GenBank/DDBJ databases">
        <title>The complete genome of Blastobotrys (Arxula) adeninivorans LS3 - a yeast of biotechnological interest.</title>
        <authorList>
            <person name="Kunze G."/>
            <person name="Gaillardin C."/>
            <person name="Czernicka M."/>
            <person name="Durrens P."/>
            <person name="Martin T."/>
            <person name="Boer E."/>
            <person name="Gabaldon T."/>
            <person name="Cruz J."/>
            <person name="Talla E."/>
            <person name="Marck C."/>
            <person name="Goffeau A."/>
            <person name="Barbe V."/>
            <person name="Baret P."/>
            <person name="Baronian K."/>
            <person name="Beier S."/>
            <person name="Bleykasten C."/>
            <person name="Bode R."/>
            <person name="Casaregola S."/>
            <person name="Despons L."/>
            <person name="Fairhead C."/>
            <person name="Giersberg M."/>
            <person name="Gierski P."/>
            <person name="Hahnel U."/>
            <person name="Hartmann A."/>
            <person name="Jankowska D."/>
            <person name="Jubin C."/>
            <person name="Jung P."/>
            <person name="Lafontaine I."/>
            <person name="Leh-Louis V."/>
            <person name="Lemaire M."/>
            <person name="Marcet-Houben M."/>
            <person name="Mascher M."/>
            <person name="Morel G."/>
            <person name="Richard G.-F."/>
            <person name="Riechen J."/>
            <person name="Sacerdot C."/>
            <person name="Sarkar A."/>
            <person name="Savel G."/>
            <person name="Schacherer J."/>
            <person name="Sherman D."/>
            <person name="Straub M.-L."/>
            <person name="Stein N."/>
            <person name="Thierry A."/>
            <person name="Trautwein-Schult A."/>
            <person name="Westhof E."/>
            <person name="Worch S."/>
            <person name="Dujon B."/>
            <person name="Souciet J.-L."/>
            <person name="Wincker P."/>
            <person name="Scholz U."/>
            <person name="Neuveglise N."/>
        </authorList>
    </citation>
    <scope>NUCLEOTIDE SEQUENCE</scope>
    <source>
        <strain evidence="12">LS3</strain>
    </source>
</reference>
<evidence type="ECO:0000256" key="9">
    <source>
        <dbReference type="RuleBase" id="RU361193"/>
    </source>
</evidence>
<keyword evidence="11" id="KW-1133">Transmembrane helix</keyword>
<comment type="pathway">
    <text evidence="2">Protein modification; protein glycosylation.</text>
</comment>
<protein>
    <recommendedName>
        <fullName evidence="9">alpha-1,2-Mannosidase</fullName>
        <ecNumber evidence="9">3.2.1.-</ecNumber>
    </recommendedName>
</protein>
<dbReference type="GO" id="GO:0005509">
    <property type="term" value="F:calcium ion binding"/>
    <property type="evidence" value="ECO:0007669"/>
    <property type="project" value="InterPro"/>
</dbReference>
<dbReference type="Pfam" id="PF01532">
    <property type="entry name" value="Glyco_hydro_47"/>
    <property type="match status" value="1"/>
</dbReference>
<dbReference type="GO" id="GO:0004571">
    <property type="term" value="F:mannosyl-oligosaccharide 1,2-alpha-mannosidase activity"/>
    <property type="evidence" value="ECO:0007669"/>
    <property type="project" value="InterPro"/>
</dbReference>
<gene>
    <name evidence="12" type="ORF">GNLVRS02_ARAD1D45892g</name>
</gene>
<accession>A0A060TIE4</accession>
<sequence>MMSSRFFYRLRRYRIHLTVLALILISLYYLRDFNDLTAFSHDSQERNFQDQQTIALKDDGLAGGDATAQENEILGNVPIGGGSSNNANDALKIEPGFQVIGPGSGASRIKNGDKVDQPLLPAVKNLPRSPEKFPVPPKSIIGLPKPVPGSLGKVQATFSSETSDQKKTRLARQQMVKDAFLLSWNVYKKNAWGFDEVTPVSLKPHNPFLGKASVVVDALDTLQIMGLDDEYKEALELVANLDFTTTFREDIPLFETVIRYLGGLISSYDLSGQKDSILLEKAVEFADNLIGAFDTPNRMPLLFFKWGDSYTKLRYRAGSVVVFSEIASLSVEFTRLAQLTGNNAYYDAIARITNAIYDLAPKTGIPWLYPQTVDASGCEVEYDSGKAQYSTMEDVRRVTEEESFQQQLSRPKTFKSLVKTGKKNLQGLFKRAVVGKEPEVQVLVDNGREQFRHGTCKATEAIKLARGPKQVFTFGGLVDSAYEYFMKQYQLLKGGEPKYKEMYEKMVEQAREHILFKPKVPNNDGILFMGSKELQRSGKVESIYEMGHLTCFAGGMFALGGKLLGRPEDVDLGAMVTKGCVWAYNATRSGVMPETLRVDACPGGQDAWDAPCEFKLDEMMQEGAVDPGHGSPSIKKRNLVPDHKGGQRWSTTNAYDQPLSFHRMNPMYMLRPEALESVFYMYRISGDSQWQDDGFKMFESILNLCAVKDEDGKVMSYSGVVDVSNDKDVGGFFLDIAESFWMGETLKYAYLLFSEPELLSLDDYVFNTEAHPFKLDA</sequence>
<organism evidence="12">
    <name type="scientific">Blastobotrys adeninivorans</name>
    <name type="common">Yeast</name>
    <name type="synonym">Arxula adeninivorans</name>
    <dbReference type="NCBI Taxonomy" id="409370"/>
    <lineage>
        <taxon>Eukaryota</taxon>
        <taxon>Fungi</taxon>
        <taxon>Dikarya</taxon>
        <taxon>Ascomycota</taxon>
        <taxon>Saccharomycotina</taxon>
        <taxon>Dipodascomycetes</taxon>
        <taxon>Dipodascales</taxon>
        <taxon>Trichomonascaceae</taxon>
        <taxon>Blastobotrys</taxon>
    </lineage>
</organism>
<feature type="active site" evidence="6">
    <location>
        <position position="479"/>
    </location>
</feature>
<keyword evidence="11" id="KW-0472">Membrane</keyword>
<comment type="cofactor">
    <cofactor evidence="1 7">
        <name>Ca(2+)</name>
        <dbReference type="ChEBI" id="CHEBI:29108"/>
    </cofactor>
</comment>
<reference evidence="12" key="1">
    <citation type="submission" date="2014-02" db="EMBL/GenBank/DDBJ databases">
        <authorList>
            <person name="Genoscope - CEA"/>
        </authorList>
    </citation>
    <scope>NUCLEOTIDE SEQUENCE</scope>
    <source>
        <strain evidence="12">LS3</strain>
    </source>
</reference>
<evidence type="ECO:0000313" key="12">
    <source>
        <dbReference type="EMBL" id="CDP38931.1"/>
    </source>
</evidence>
<dbReference type="GO" id="GO:0016020">
    <property type="term" value="C:membrane"/>
    <property type="evidence" value="ECO:0007669"/>
    <property type="project" value="InterPro"/>
</dbReference>
<feature type="active site" evidence="6">
    <location>
        <position position="673"/>
    </location>
</feature>
<dbReference type="PRINTS" id="PR00747">
    <property type="entry name" value="GLYHDRLASE47"/>
</dbReference>
<dbReference type="InterPro" id="IPR036026">
    <property type="entry name" value="Seven-hairpin_glycosidases"/>
</dbReference>
<dbReference type="EC" id="3.2.1.-" evidence="9"/>
<feature type="transmembrane region" description="Helical" evidence="11">
    <location>
        <begin position="12"/>
        <end position="30"/>
    </location>
</feature>
<evidence type="ECO:0000256" key="5">
    <source>
        <dbReference type="ARBA" id="ARBA00023157"/>
    </source>
</evidence>
<dbReference type="PANTHER" id="PTHR11742">
    <property type="entry name" value="MANNOSYL-OLIGOSACCHARIDE ALPHA-1,2-MANNOSIDASE-RELATED"/>
    <property type="match status" value="1"/>
</dbReference>
<keyword evidence="5 8" id="KW-1015">Disulfide bond</keyword>
<dbReference type="EMBL" id="HG937694">
    <property type="protein sequence ID" value="CDP38931.1"/>
    <property type="molecule type" value="Genomic_DNA"/>
</dbReference>
<feature type="active site" description="Proton donor" evidence="6">
    <location>
        <position position="255"/>
    </location>
</feature>
<dbReference type="InterPro" id="IPR050749">
    <property type="entry name" value="Glycosyl_Hydrolase_47"/>
</dbReference>
<evidence type="ECO:0000256" key="7">
    <source>
        <dbReference type="PIRSR" id="PIRSR601382-2"/>
    </source>
</evidence>
<evidence type="ECO:0000256" key="6">
    <source>
        <dbReference type="PIRSR" id="PIRSR601382-1"/>
    </source>
</evidence>
<dbReference type="GO" id="GO:0005783">
    <property type="term" value="C:endoplasmic reticulum"/>
    <property type="evidence" value="ECO:0007669"/>
    <property type="project" value="TreeGrafter"/>
</dbReference>
<keyword evidence="7" id="KW-0106">Calcium</keyword>
<dbReference type="SUPFAM" id="SSF48225">
    <property type="entry name" value="Seven-hairpin glycosidases"/>
    <property type="match status" value="1"/>
</dbReference>
<dbReference type="GO" id="GO:0036503">
    <property type="term" value="P:ERAD pathway"/>
    <property type="evidence" value="ECO:0007669"/>
    <property type="project" value="UniProtKB-ARBA"/>
</dbReference>
<feature type="disulfide bond" evidence="8">
    <location>
        <begin position="551"/>
        <end position="580"/>
    </location>
</feature>
<evidence type="ECO:0000256" key="8">
    <source>
        <dbReference type="PIRSR" id="PIRSR601382-3"/>
    </source>
</evidence>